<comment type="subcellular location">
    <subcellularLocation>
        <location evidence="1">Cell membrane</location>
        <topology evidence="1">Peripheral membrane protein</topology>
    </subcellularLocation>
</comment>
<dbReference type="Proteomes" id="UP001224122">
    <property type="component" value="Unassembled WGS sequence"/>
</dbReference>
<evidence type="ECO:0000256" key="4">
    <source>
        <dbReference type="ARBA" id="ARBA00022679"/>
    </source>
</evidence>
<name>A0ABT9XWM6_9BACI</name>
<evidence type="ECO:0000313" key="8">
    <source>
        <dbReference type="Proteomes" id="UP001224122"/>
    </source>
</evidence>
<dbReference type="PANTHER" id="PTHR37316:SF3">
    <property type="entry name" value="TEICHOIC ACID GLYCEROL-PHOSPHATE TRANSFERASE"/>
    <property type="match status" value="1"/>
</dbReference>
<sequence>MDLKNKMKQSVNFFFFLISLMVKKKNNRIVFGSWFGDRYGDNPRFLIEWLAEHHPNEFELIWIGNTSVLDQIDITDRIKFLKKNSLLGLYYSITAKYAFFSHSHTDISNLNIFGNCITVQLWHGIPLKQIGDDAIGHESQDDLFSNIKKETMDNYTFYVSSSLENAKKLLSAFQSFGITEEKILTIGQPRNDFLLVQKEHSIIYKNKLYDLFPKIKGKKIITYMPTFRDKTGNNFSFKSVKGQEQEKLVMTLKKHNAVILEKNHYAEPDSDHDELTSSQFIISLTDVPFDTQELLLATDILITDYSSCYFDFLLLDRPIIHYTYDYQSYGSIDRGFYYQLEDVCGGSLVNTKEELIESINDNFNTPELHRNERLNTLAFLLNDEKGISNQEIYKRILKKKNYI</sequence>
<dbReference type="SUPFAM" id="SSF53756">
    <property type="entry name" value="UDP-Glycosyltransferase/glycogen phosphorylase"/>
    <property type="match status" value="1"/>
</dbReference>
<proteinExistence type="inferred from homology"/>
<keyword evidence="8" id="KW-1185">Reference proteome</keyword>
<keyword evidence="6" id="KW-0472">Membrane</keyword>
<evidence type="ECO:0000256" key="5">
    <source>
        <dbReference type="ARBA" id="ARBA00022944"/>
    </source>
</evidence>
<dbReference type="Pfam" id="PF04464">
    <property type="entry name" value="Glyphos_transf"/>
    <property type="match status" value="1"/>
</dbReference>
<gene>
    <name evidence="7" type="ORF">J2S10_002965</name>
</gene>
<dbReference type="Gene3D" id="3.40.50.12580">
    <property type="match status" value="1"/>
</dbReference>
<keyword evidence="3" id="KW-1003">Cell membrane</keyword>
<dbReference type="InterPro" id="IPR043148">
    <property type="entry name" value="TagF_C"/>
</dbReference>
<dbReference type="EMBL" id="JAUSTW010000004">
    <property type="protein sequence ID" value="MDQ0199783.1"/>
    <property type="molecule type" value="Genomic_DNA"/>
</dbReference>
<protein>
    <submittedName>
        <fullName evidence="7">CDP-glycerol glycerophosphotransferase</fullName>
        <ecNumber evidence="7">2.7.8.12</ecNumber>
    </submittedName>
</protein>
<comment type="similarity">
    <text evidence="2">Belongs to the CDP-glycerol glycerophosphotransferase family.</text>
</comment>
<dbReference type="Gene3D" id="3.40.50.11820">
    <property type="match status" value="1"/>
</dbReference>
<evidence type="ECO:0000256" key="2">
    <source>
        <dbReference type="ARBA" id="ARBA00010488"/>
    </source>
</evidence>
<dbReference type="RefSeq" id="WP_307409031.1">
    <property type="nucleotide sequence ID" value="NZ_JAUSTW010000004.1"/>
</dbReference>
<keyword evidence="5" id="KW-0777">Teichoic acid biosynthesis</keyword>
<keyword evidence="4 7" id="KW-0808">Transferase</keyword>
<evidence type="ECO:0000256" key="6">
    <source>
        <dbReference type="ARBA" id="ARBA00023136"/>
    </source>
</evidence>
<dbReference type="EC" id="2.7.8.12" evidence="7"/>
<dbReference type="PANTHER" id="PTHR37316">
    <property type="entry name" value="TEICHOIC ACID GLYCEROL-PHOSPHATE PRIMASE"/>
    <property type="match status" value="1"/>
</dbReference>
<dbReference type="InterPro" id="IPR043149">
    <property type="entry name" value="TagF_N"/>
</dbReference>
<reference evidence="7 8" key="1">
    <citation type="submission" date="2023-07" db="EMBL/GenBank/DDBJ databases">
        <title>Genomic Encyclopedia of Type Strains, Phase IV (KMG-IV): sequencing the most valuable type-strain genomes for metagenomic binning, comparative biology and taxonomic classification.</title>
        <authorList>
            <person name="Goeker M."/>
        </authorList>
    </citation>
    <scope>NUCLEOTIDE SEQUENCE [LARGE SCALE GENOMIC DNA]</scope>
    <source>
        <strain evidence="7 8">DSM 27594</strain>
    </source>
</reference>
<organism evidence="7 8">
    <name type="scientific">Neobacillus ginsengisoli</name>
    <dbReference type="NCBI Taxonomy" id="904295"/>
    <lineage>
        <taxon>Bacteria</taxon>
        <taxon>Bacillati</taxon>
        <taxon>Bacillota</taxon>
        <taxon>Bacilli</taxon>
        <taxon>Bacillales</taxon>
        <taxon>Bacillaceae</taxon>
        <taxon>Neobacillus</taxon>
    </lineage>
</organism>
<comment type="caution">
    <text evidence="7">The sequence shown here is derived from an EMBL/GenBank/DDBJ whole genome shotgun (WGS) entry which is preliminary data.</text>
</comment>
<evidence type="ECO:0000313" key="7">
    <source>
        <dbReference type="EMBL" id="MDQ0199783.1"/>
    </source>
</evidence>
<evidence type="ECO:0000256" key="1">
    <source>
        <dbReference type="ARBA" id="ARBA00004202"/>
    </source>
</evidence>
<evidence type="ECO:0000256" key="3">
    <source>
        <dbReference type="ARBA" id="ARBA00022475"/>
    </source>
</evidence>
<dbReference type="InterPro" id="IPR051612">
    <property type="entry name" value="Teichoic_Acid_Biosynth"/>
</dbReference>
<accession>A0ABT9XWM6</accession>
<dbReference type="GO" id="GO:0047355">
    <property type="term" value="F:CDP-glycerol glycerophosphotransferase activity"/>
    <property type="evidence" value="ECO:0007669"/>
    <property type="project" value="UniProtKB-EC"/>
</dbReference>
<dbReference type="InterPro" id="IPR007554">
    <property type="entry name" value="Glycerophosphate_synth"/>
</dbReference>